<name>A0A919C467_9ACTN</name>
<protein>
    <submittedName>
        <fullName evidence="1">Uncharacterized protein</fullName>
    </submittedName>
</protein>
<keyword evidence="2" id="KW-1185">Reference proteome</keyword>
<dbReference type="EMBL" id="BNBF01000008">
    <property type="protein sequence ID" value="GHG49812.1"/>
    <property type="molecule type" value="Genomic_DNA"/>
</dbReference>
<comment type="caution">
    <text evidence="1">The sequence shown here is derived from an EMBL/GenBank/DDBJ whole genome shotgun (WGS) entry which is preliminary data.</text>
</comment>
<dbReference type="Proteomes" id="UP000619355">
    <property type="component" value="Unassembled WGS sequence"/>
</dbReference>
<dbReference type="AlphaFoldDB" id="A0A919C467"/>
<evidence type="ECO:0000313" key="2">
    <source>
        <dbReference type="Proteomes" id="UP000619355"/>
    </source>
</evidence>
<gene>
    <name evidence="1" type="ORF">GCM10018980_31130</name>
</gene>
<reference evidence="2" key="1">
    <citation type="journal article" date="2019" name="Int. J. Syst. Evol. Microbiol.">
        <title>The Global Catalogue of Microorganisms (GCM) 10K type strain sequencing project: providing services to taxonomists for standard genome sequencing and annotation.</title>
        <authorList>
            <consortium name="The Broad Institute Genomics Platform"/>
            <consortium name="The Broad Institute Genome Sequencing Center for Infectious Disease"/>
            <person name="Wu L."/>
            <person name="Ma J."/>
        </authorList>
    </citation>
    <scope>NUCLEOTIDE SEQUENCE [LARGE SCALE GENOMIC DNA]</scope>
    <source>
        <strain evidence="2">JCM 4253</strain>
    </source>
</reference>
<sequence>MTLDRDIATLARRIRRESGDVIPFQQARLTAARELGGLPVHTMAPKERI</sequence>
<accession>A0A919C467</accession>
<organism evidence="1 2">
    <name type="scientific">Streptomyces capoamus</name>
    <dbReference type="NCBI Taxonomy" id="68183"/>
    <lineage>
        <taxon>Bacteria</taxon>
        <taxon>Bacillati</taxon>
        <taxon>Actinomycetota</taxon>
        <taxon>Actinomycetes</taxon>
        <taxon>Kitasatosporales</taxon>
        <taxon>Streptomycetaceae</taxon>
        <taxon>Streptomyces</taxon>
    </lineage>
</organism>
<proteinExistence type="predicted"/>
<evidence type="ECO:0000313" key="1">
    <source>
        <dbReference type="EMBL" id="GHG49812.1"/>
    </source>
</evidence>
<dbReference type="RefSeq" id="WP_189982023.1">
    <property type="nucleotide sequence ID" value="NZ_BNBF01000008.1"/>
</dbReference>